<dbReference type="Proteomes" id="UP000521872">
    <property type="component" value="Unassembled WGS sequence"/>
</dbReference>
<keyword evidence="3" id="KW-0539">Nucleus</keyword>
<dbReference type="SUPFAM" id="SSF47095">
    <property type="entry name" value="HMG-box"/>
    <property type="match status" value="1"/>
</dbReference>
<reference evidence="6 7" key="1">
    <citation type="submission" date="2019-12" db="EMBL/GenBank/DDBJ databases">
        <authorList>
            <person name="Floudas D."/>
            <person name="Bentzer J."/>
            <person name="Ahren D."/>
            <person name="Johansson T."/>
            <person name="Persson P."/>
            <person name="Tunlid A."/>
        </authorList>
    </citation>
    <scope>NUCLEOTIDE SEQUENCE [LARGE SCALE GENOMIC DNA]</scope>
    <source>
        <strain evidence="6 7">CBS 102.39</strain>
    </source>
</reference>
<proteinExistence type="predicted"/>
<evidence type="ECO:0000256" key="2">
    <source>
        <dbReference type="ARBA" id="ARBA00023163"/>
    </source>
</evidence>
<evidence type="ECO:0000259" key="5">
    <source>
        <dbReference type="PROSITE" id="PS50118"/>
    </source>
</evidence>
<organism evidence="6 7">
    <name type="scientific">Agrocybe pediades</name>
    <dbReference type="NCBI Taxonomy" id="84607"/>
    <lineage>
        <taxon>Eukaryota</taxon>
        <taxon>Fungi</taxon>
        <taxon>Dikarya</taxon>
        <taxon>Basidiomycota</taxon>
        <taxon>Agaricomycotina</taxon>
        <taxon>Agaricomycetes</taxon>
        <taxon>Agaricomycetidae</taxon>
        <taxon>Agaricales</taxon>
        <taxon>Agaricineae</taxon>
        <taxon>Strophariaceae</taxon>
        <taxon>Agrocybe</taxon>
    </lineage>
</organism>
<dbReference type="InterPro" id="IPR009071">
    <property type="entry name" value="HMG_box_dom"/>
</dbReference>
<dbReference type="Pfam" id="PF00505">
    <property type="entry name" value="HMG_box"/>
    <property type="match status" value="1"/>
</dbReference>
<dbReference type="GO" id="GO:0001228">
    <property type="term" value="F:DNA-binding transcription activator activity, RNA polymerase II-specific"/>
    <property type="evidence" value="ECO:0007669"/>
    <property type="project" value="TreeGrafter"/>
</dbReference>
<dbReference type="GO" id="GO:0005634">
    <property type="term" value="C:nucleus"/>
    <property type="evidence" value="ECO:0007669"/>
    <property type="project" value="UniProtKB-UniRule"/>
</dbReference>
<dbReference type="CDD" id="cd01389">
    <property type="entry name" value="HMG-box_ROX1-like"/>
    <property type="match status" value="1"/>
</dbReference>
<protein>
    <recommendedName>
        <fullName evidence="5">HMG box domain-containing protein</fullName>
    </recommendedName>
</protein>
<dbReference type="SMART" id="SM00398">
    <property type="entry name" value="HMG"/>
    <property type="match status" value="1"/>
</dbReference>
<dbReference type="Gene3D" id="1.10.30.10">
    <property type="entry name" value="High mobility group box domain"/>
    <property type="match status" value="1"/>
</dbReference>
<evidence type="ECO:0000313" key="6">
    <source>
        <dbReference type="EMBL" id="KAF4609444.1"/>
    </source>
</evidence>
<dbReference type="InterPro" id="IPR050140">
    <property type="entry name" value="SRY-related_HMG-box_TF-like"/>
</dbReference>
<evidence type="ECO:0000256" key="3">
    <source>
        <dbReference type="PROSITE-ProRule" id="PRU00267"/>
    </source>
</evidence>
<evidence type="ECO:0000256" key="4">
    <source>
        <dbReference type="SAM" id="MobiDB-lite"/>
    </source>
</evidence>
<accession>A0A8H4QEL0</accession>
<dbReference type="GO" id="GO:0000978">
    <property type="term" value="F:RNA polymerase II cis-regulatory region sequence-specific DNA binding"/>
    <property type="evidence" value="ECO:0007669"/>
    <property type="project" value="TreeGrafter"/>
</dbReference>
<sequence length="323" mass="36931">MPQKNRKTKKKDHIPRPQNCFILFRKTYEREVLRQLEKVRVPAASKDAAAVWHAMSDEAKEYWIKEAEREKAEHKVRHPNYKFQTRKRKGKQSGTLGSVVKREKRTEEGLESMCEKRPAVGPSRLATETRTGLDHEYSDTADRCTDREEEECEAVPLSSHYMPLSFHGYVDHDLSSPQQIWGSYDPPTSLDPQPNSNLYPPYPMVNVAGSSIVWYADGAHYGYEPSGEFVSQEAPKSGLDVRPAVTRPTEYDYPGAVQAYNVCNEYDNEAYTAFSFNATDSYFGTEWAAWQESNDSRSNQYFLDLGTFNFADAYSNLTPTVEN</sequence>
<gene>
    <name evidence="6" type="ORF">D9613_012917</name>
</gene>
<feature type="compositionally biased region" description="Basic and acidic residues" evidence="4">
    <location>
        <begin position="100"/>
        <end position="118"/>
    </location>
</feature>
<keyword evidence="2" id="KW-0804">Transcription</keyword>
<name>A0A8H4QEL0_9AGAR</name>
<evidence type="ECO:0000313" key="7">
    <source>
        <dbReference type="Proteomes" id="UP000521872"/>
    </source>
</evidence>
<keyword evidence="1 3" id="KW-0238">DNA-binding</keyword>
<dbReference type="PROSITE" id="PS50118">
    <property type="entry name" value="HMG_BOX_2"/>
    <property type="match status" value="1"/>
</dbReference>
<dbReference type="EMBL" id="JAACJL010000062">
    <property type="protein sequence ID" value="KAF4609444.1"/>
    <property type="molecule type" value="Genomic_DNA"/>
</dbReference>
<dbReference type="AlphaFoldDB" id="A0A8H4QEL0"/>
<dbReference type="InterPro" id="IPR036910">
    <property type="entry name" value="HMG_box_dom_sf"/>
</dbReference>
<dbReference type="PANTHER" id="PTHR10270">
    <property type="entry name" value="SOX TRANSCRIPTION FACTOR"/>
    <property type="match status" value="1"/>
</dbReference>
<feature type="DNA-binding region" description="HMG box" evidence="3">
    <location>
        <begin position="14"/>
        <end position="82"/>
    </location>
</feature>
<feature type="region of interest" description="Disordered" evidence="4">
    <location>
        <begin position="84"/>
        <end position="125"/>
    </location>
</feature>
<feature type="domain" description="HMG box" evidence="5">
    <location>
        <begin position="14"/>
        <end position="82"/>
    </location>
</feature>
<comment type="caution">
    <text evidence="6">The sequence shown here is derived from an EMBL/GenBank/DDBJ whole genome shotgun (WGS) entry which is preliminary data.</text>
</comment>
<dbReference type="PANTHER" id="PTHR10270:SF161">
    <property type="entry name" value="SEX-DETERMINING REGION Y PROTEIN"/>
    <property type="match status" value="1"/>
</dbReference>
<evidence type="ECO:0000256" key="1">
    <source>
        <dbReference type="ARBA" id="ARBA00023125"/>
    </source>
</evidence>
<keyword evidence="7" id="KW-1185">Reference proteome</keyword>
<dbReference type="GO" id="GO:0030154">
    <property type="term" value="P:cell differentiation"/>
    <property type="evidence" value="ECO:0007669"/>
    <property type="project" value="TreeGrafter"/>
</dbReference>
<dbReference type="GO" id="GO:0000122">
    <property type="term" value="P:negative regulation of transcription by RNA polymerase II"/>
    <property type="evidence" value="ECO:0007669"/>
    <property type="project" value="TreeGrafter"/>
</dbReference>